<dbReference type="InterPro" id="IPR056751">
    <property type="entry name" value="PAS_13"/>
</dbReference>
<dbReference type="PANTHER" id="PTHR31986:SF7">
    <property type="entry name" value="REGULATOR OF DRUG SENSITIVITY 2"/>
    <property type="match status" value="1"/>
</dbReference>
<evidence type="ECO:0000256" key="9">
    <source>
        <dbReference type="SAM" id="MobiDB-lite"/>
    </source>
</evidence>
<dbReference type="InterPro" id="IPR022684">
    <property type="entry name" value="Calpain_cysteine_protease"/>
</dbReference>
<feature type="compositionally biased region" description="Polar residues" evidence="9">
    <location>
        <begin position="992"/>
        <end position="1003"/>
    </location>
</feature>
<proteinExistence type="inferred from homology"/>
<reference evidence="12" key="2">
    <citation type="submission" date="2019-10" db="EMBL/GenBank/DDBJ databases">
        <authorList>
            <consortium name="NCBI Genome Project"/>
        </authorList>
    </citation>
    <scope>NUCLEOTIDE SEQUENCE</scope>
    <source>
        <strain evidence="12">NI907</strain>
    </source>
</reference>
<dbReference type="SMART" id="SM00230">
    <property type="entry name" value="CysPc"/>
    <property type="match status" value="1"/>
</dbReference>
<feature type="compositionally biased region" description="Basic and acidic residues" evidence="9">
    <location>
        <begin position="906"/>
        <end position="926"/>
    </location>
</feature>
<dbReference type="Pfam" id="PF00648">
    <property type="entry name" value="Peptidase_C2"/>
    <property type="match status" value="1"/>
</dbReference>
<organism evidence="11 12">
    <name type="scientific">Pyricularia grisea</name>
    <name type="common">Crabgrass-specific blast fungus</name>
    <name type="synonym">Magnaporthe grisea</name>
    <dbReference type="NCBI Taxonomy" id="148305"/>
    <lineage>
        <taxon>Eukaryota</taxon>
        <taxon>Fungi</taxon>
        <taxon>Dikarya</taxon>
        <taxon>Ascomycota</taxon>
        <taxon>Pezizomycotina</taxon>
        <taxon>Sordariomycetes</taxon>
        <taxon>Sordariomycetidae</taxon>
        <taxon>Magnaporthales</taxon>
        <taxon>Pyriculariaceae</taxon>
        <taxon>Pyricularia</taxon>
    </lineage>
</organism>
<reference evidence="12" key="3">
    <citation type="submission" date="2025-08" db="UniProtKB">
        <authorList>
            <consortium name="RefSeq"/>
        </authorList>
    </citation>
    <scope>IDENTIFICATION</scope>
    <source>
        <strain evidence="12">NI907</strain>
    </source>
</reference>
<dbReference type="InterPro" id="IPR000169">
    <property type="entry name" value="Pept_cys_AS"/>
</dbReference>
<comment type="subcellular location">
    <subcellularLocation>
        <location evidence="1">Nucleus</location>
    </subcellularLocation>
</comment>
<dbReference type="InterPro" id="IPR038765">
    <property type="entry name" value="Papain-like_cys_pep_sf"/>
</dbReference>
<feature type="compositionally biased region" description="Basic and acidic residues" evidence="9">
    <location>
        <begin position="572"/>
        <end position="598"/>
    </location>
</feature>
<dbReference type="InterPro" id="IPR001300">
    <property type="entry name" value="Peptidase_C2_calpain_cat"/>
</dbReference>
<feature type="active site" evidence="7 8">
    <location>
        <position position="158"/>
    </location>
</feature>
<feature type="compositionally biased region" description="Acidic residues" evidence="9">
    <location>
        <begin position="710"/>
        <end position="747"/>
    </location>
</feature>
<dbReference type="PROSITE" id="PS00139">
    <property type="entry name" value="THIOL_PROTEASE_CYS"/>
    <property type="match status" value="1"/>
</dbReference>
<dbReference type="InterPro" id="IPR053045">
    <property type="entry name" value="Zinc_cluster_trans_reg"/>
</dbReference>
<evidence type="ECO:0000256" key="8">
    <source>
        <dbReference type="PROSITE-ProRule" id="PRU00239"/>
    </source>
</evidence>
<dbReference type="GO" id="GO:0004198">
    <property type="term" value="F:calcium-dependent cysteine-type endopeptidase activity"/>
    <property type="evidence" value="ECO:0007669"/>
    <property type="project" value="InterPro"/>
</dbReference>
<keyword evidence="8" id="KW-0645">Protease</keyword>
<evidence type="ECO:0000256" key="2">
    <source>
        <dbReference type="ARBA" id="ARBA00007623"/>
    </source>
</evidence>
<keyword evidence="8" id="KW-0788">Thiol protease</keyword>
<evidence type="ECO:0000256" key="3">
    <source>
        <dbReference type="ARBA" id="ARBA00022723"/>
    </source>
</evidence>
<feature type="compositionally biased region" description="Basic residues" evidence="9">
    <location>
        <begin position="942"/>
        <end position="953"/>
    </location>
</feature>
<feature type="region of interest" description="Disordered" evidence="9">
    <location>
        <begin position="966"/>
        <end position="1003"/>
    </location>
</feature>
<evidence type="ECO:0000256" key="6">
    <source>
        <dbReference type="ARBA" id="ARBA00023242"/>
    </source>
</evidence>
<keyword evidence="5" id="KW-0804">Transcription</keyword>
<dbReference type="KEGG" id="pgri:PgNI_00814"/>
<keyword evidence="6" id="KW-0539">Nucleus</keyword>
<feature type="compositionally biased region" description="Basic and acidic residues" evidence="9">
    <location>
        <begin position="677"/>
        <end position="709"/>
    </location>
</feature>
<name>A0A6P8BIB2_PYRGI</name>
<evidence type="ECO:0000256" key="1">
    <source>
        <dbReference type="ARBA" id="ARBA00004123"/>
    </source>
</evidence>
<dbReference type="CDD" id="cd00044">
    <property type="entry name" value="CysPc"/>
    <property type="match status" value="1"/>
</dbReference>
<keyword evidence="8" id="KW-0378">Hydrolase</keyword>
<evidence type="ECO:0000256" key="5">
    <source>
        <dbReference type="ARBA" id="ARBA00023163"/>
    </source>
</evidence>
<gene>
    <name evidence="12" type="ORF">PgNI_00814</name>
</gene>
<dbReference type="PANTHER" id="PTHR31986">
    <property type="entry name" value="REGULATOR OF DRUG SENSITIVITY 2"/>
    <property type="match status" value="1"/>
</dbReference>
<dbReference type="GeneID" id="41955805"/>
<sequence>MDGRMDNETVILAPERRNYSKAPQENVSAFWDSFFTKKPGKVTSIFPRSLYRSLLPLEKLSRSSSSQNAAESYEAAARECRERVKRIVREAHRTNEKFTDPDFDLATDYSRNTLDGLRSKSDFNTGSVHRVDWIFENPQFTINGYEASDIVQGAIGDCWWLAGTATIAHRKDLMERVCVARDEEVGVYGFVFHRDGEWEPVLVDDSLYLRASDFHEDHDPTGKKVREWRRNNQTGSNALFFSKCQDQNETWLPLMEKAYAKIHGDYHAIEAGWAGQAVEDMTGGVTANLATNCVLNKDKLWRELSNKDGEFVFALASRQENSDGLCGSHAYSILQATEVSGEDGQKVRLVQVRNPWGDGEWNGPWSDGSKEWTPYWLKKLGHTFGDDGVFWISYRDMLEKFEDISRTRLFDKSWTVVQQWTTMNISWVTGYSQSKFSLEIKQGGLVVITLAQLDDRYFRGLEGQYDFSLHFVLQEQGAKSGDHICRVRAGIYNGNRSVSCEVELEAGCYEVIPKITATRDTNKDMVEDIVKERAQSNPQKLRQIGMQYDLAHAKAGITDEDLVLHTKAEKKKLEEERRKTKEKEVKEKRKIKEKEAKEKKRQHRLSLKKQKPETKQTELQTEAASGAGHAEEDQKQADAKDIDKDLKVDEEKTDEKDVVKEEDVEKKTDADSVPVKTEPEADKAKDELKQLKCKACEEREQKGEKGEEKEKEDDSNDDDDDDDSDDSDDSDDEDYTEDDDDTSSESSDDFHDHPGPWNAVCVVGLRVYSQCENVSVKLVEPKDPEEGALLSVDSAPAGATMKLFLVEVTTSDHILHGGIRKRLKRYGEIKRIPVRVRLQLAARCHTGCEWVACARGSFLVRRAVTSVTSGLFHTNEIRCQLLDSRPITSPASPERARNEWPPMEPAKGKDASPSDDAAKPDTEARHPLKASRSSGTEEQGKAPKKRRKERPCTRCIKRNIGHLCHDEPREHESKKAKSALGTSAEDSEHQTDMTQTSRDAQAATGTMTAYDGRMDAVGAGLDNGAAAAVLGRGNPLLVQQSPLTGVRPNAMSSENLNSFPGFSDGWINQSHFHDMHGYHPSFNLITPEVTNEFNLLSDFLNGSLLEDGSLLQDEQTLPGTAQADTIVSSFLNSNGGNSETINGTENSMLPPSAIPHQKESLSTPQGELGKSIARPPSTVAVDKAREYYLQAADPSGNDTAEERMQRLLKAKYDAGLLKPFNYIKGYSRLSNYLDSHIAATSKQKILRQLDRFRPKFREKIHALTDIELVFVEMWFEKTLMDYDRVFASMAIPACCWRRTGEIFRGNKEMAELINVPVDDLRDGKIALHEILTEESVVRYWEEFGTIAFDPAHDTLLTACTLKNPDDKSELPAIKCCFSLKIRRDDHKIPSLIVGNFLPHDPPAAE</sequence>
<accession>A0A6P8BIB2</accession>
<dbReference type="GO" id="GO:0046872">
    <property type="term" value="F:metal ion binding"/>
    <property type="evidence" value="ECO:0007669"/>
    <property type="project" value="UniProtKB-KW"/>
</dbReference>
<feature type="active site" evidence="7 8">
    <location>
        <position position="354"/>
    </location>
</feature>
<protein>
    <recommendedName>
        <fullName evidence="10">Calpain catalytic domain-containing protein</fullName>
    </recommendedName>
</protein>
<dbReference type="RefSeq" id="XP_030986945.1">
    <property type="nucleotide sequence ID" value="XM_031120891.1"/>
</dbReference>
<dbReference type="Pfam" id="PF24990">
    <property type="entry name" value="PAS_13"/>
    <property type="match status" value="1"/>
</dbReference>
<dbReference type="SUPFAM" id="SSF54001">
    <property type="entry name" value="Cysteine proteinases"/>
    <property type="match status" value="1"/>
</dbReference>
<feature type="compositionally biased region" description="Basic and acidic residues" evidence="9">
    <location>
        <begin position="966"/>
        <end position="975"/>
    </location>
</feature>
<evidence type="ECO:0000259" key="10">
    <source>
        <dbReference type="PROSITE" id="PS50203"/>
    </source>
</evidence>
<evidence type="ECO:0000313" key="12">
    <source>
        <dbReference type="RefSeq" id="XP_030986945.1"/>
    </source>
</evidence>
<dbReference type="PROSITE" id="PS50203">
    <property type="entry name" value="CALPAIN_CAT"/>
    <property type="match status" value="1"/>
</dbReference>
<dbReference type="GO" id="GO:0006508">
    <property type="term" value="P:proteolysis"/>
    <property type="evidence" value="ECO:0007669"/>
    <property type="project" value="UniProtKB-KW"/>
</dbReference>
<feature type="active site" evidence="7 8">
    <location>
        <position position="329"/>
    </location>
</feature>
<evidence type="ECO:0000313" key="11">
    <source>
        <dbReference type="Proteomes" id="UP000515153"/>
    </source>
</evidence>
<dbReference type="Proteomes" id="UP000515153">
    <property type="component" value="Unplaced"/>
</dbReference>
<keyword evidence="4" id="KW-0805">Transcription regulation</keyword>
<reference evidence="12" key="1">
    <citation type="journal article" date="2019" name="Mol. Biol. Evol.">
        <title>Blast fungal genomes show frequent chromosomal changes, gene gains and losses, and effector gene turnover.</title>
        <authorList>
            <person name="Gomez Luciano L.B."/>
            <person name="Jason Tsai I."/>
            <person name="Chuma I."/>
            <person name="Tosa Y."/>
            <person name="Chen Y.H."/>
            <person name="Li J.Y."/>
            <person name="Li M.Y."/>
            <person name="Jade Lu M.Y."/>
            <person name="Nakayashiki H."/>
            <person name="Li W.H."/>
        </authorList>
    </citation>
    <scope>NUCLEOTIDE SEQUENCE</scope>
    <source>
        <strain evidence="12">NI907</strain>
    </source>
</reference>
<evidence type="ECO:0000256" key="7">
    <source>
        <dbReference type="PIRSR" id="PIRSR622684-1"/>
    </source>
</evidence>
<dbReference type="PRINTS" id="PR00704">
    <property type="entry name" value="CALPAIN"/>
</dbReference>
<comment type="similarity">
    <text evidence="2">Belongs to the peptidase C2 family.</text>
</comment>
<keyword evidence="11" id="KW-1185">Reference proteome</keyword>
<feature type="compositionally biased region" description="Basic and acidic residues" evidence="9">
    <location>
        <begin position="629"/>
        <end position="670"/>
    </location>
</feature>
<keyword evidence="3" id="KW-0479">Metal-binding</keyword>
<dbReference type="GO" id="GO:0005634">
    <property type="term" value="C:nucleus"/>
    <property type="evidence" value="ECO:0007669"/>
    <property type="project" value="UniProtKB-SubCell"/>
</dbReference>
<dbReference type="Gene3D" id="3.90.70.10">
    <property type="entry name" value="Cysteine proteinases"/>
    <property type="match status" value="1"/>
</dbReference>
<feature type="region of interest" description="Disordered" evidence="9">
    <location>
        <begin position="884"/>
        <end position="953"/>
    </location>
</feature>
<feature type="compositionally biased region" description="Basic residues" evidence="9">
    <location>
        <begin position="599"/>
        <end position="609"/>
    </location>
</feature>
<dbReference type="GO" id="GO:0000977">
    <property type="term" value="F:RNA polymerase II transcription regulatory region sequence-specific DNA binding"/>
    <property type="evidence" value="ECO:0007669"/>
    <property type="project" value="TreeGrafter"/>
</dbReference>
<feature type="region of interest" description="Disordered" evidence="9">
    <location>
        <begin position="572"/>
        <end position="754"/>
    </location>
</feature>
<feature type="domain" description="Calpain catalytic" evidence="10">
    <location>
        <begin position="97"/>
        <end position="410"/>
    </location>
</feature>
<evidence type="ECO:0000256" key="4">
    <source>
        <dbReference type="ARBA" id="ARBA00023015"/>
    </source>
</evidence>